<evidence type="ECO:0000313" key="1">
    <source>
        <dbReference type="EMBL" id="MPL59054.1"/>
    </source>
</evidence>
<reference evidence="1" key="1">
    <citation type="submission" date="2019-08" db="EMBL/GenBank/DDBJ databases">
        <authorList>
            <person name="Kucharzyk K."/>
            <person name="Murdoch R.W."/>
            <person name="Higgins S."/>
            <person name="Loffler F."/>
        </authorList>
    </citation>
    <scope>NUCLEOTIDE SEQUENCE</scope>
</reference>
<comment type="caution">
    <text evidence="1">The sequence shown here is derived from an EMBL/GenBank/DDBJ whole genome shotgun (WGS) entry which is preliminary data.</text>
</comment>
<name>A0A644SWQ3_9ZZZZ</name>
<dbReference type="AlphaFoldDB" id="A0A644SWQ3"/>
<sequence length="151" mass="16303">MGEGGKAGLLQVFPYFFFDSRWIPVVMEPESINESGHMGVDNNPRRAETAGNDQIGGFPAYPGKGEQLLHFRGHLSAVLRHDFPGAQHQVSGLGMEKPDRSNKALHILHVGQSHGPGVRIGGEKGGGHRVDLIVGALGAQNHRTEKLETAR</sequence>
<organism evidence="1">
    <name type="scientific">bioreactor metagenome</name>
    <dbReference type="NCBI Taxonomy" id="1076179"/>
    <lineage>
        <taxon>unclassified sequences</taxon>
        <taxon>metagenomes</taxon>
        <taxon>ecological metagenomes</taxon>
    </lineage>
</organism>
<dbReference type="EMBL" id="VSSQ01000008">
    <property type="protein sequence ID" value="MPL59054.1"/>
    <property type="molecule type" value="Genomic_DNA"/>
</dbReference>
<protein>
    <submittedName>
        <fullName evidence="1">Uncharacterized protein</fullName>
    </submittedName>
</protein>
<accession>A0A644SWQ3</accession>
<proteinExistence type="predicted"/>
<gene>
    <name evidence="1" type="ORF">SDC9_04602</name>
</gene>